<accession>A0A367RW78</accession>
<gene>
    <name evidence="1" type="ORF">A6769_39505</name>
</gene>
<dbReference type="EMBL" id="LXQE01000055">
    <property type="protein sequence ID" value="RCJ40808.1"/>
    <property type="molecule type" value="Genomic_DNA"/>
</dbReference>
<dbReference type="Proteomes" id="UP000252085">
    <property type="component" value="Unassembled WGS sequence"/>
</dbReference>
<name>A0A367RW78_NOSPU</name>
<comment type="caution">
    <text evidence="1">The sequence shown here is derived from an EMBL/GenBank/DDBJ whole genome shotgun (WGS) entry which is preliminary data.</text>
</comment>
<protein>
    <submittedName>
        <fullName evidence="1">Uncharacterized protein</fullName>
    </submittedName>
</protein>
<dbReference type="AlphaFoldDB" id="A0A367RW78"/>
<evidence type="ECO:0000313" key="2">
    <source>
        <dbReference type="Proteomes" id="UP000252085"/>
    </source>
</evidence>
<reference evidence="1 2" key="1">
    <citation type="submission" date="2016-04" db="EMBL/GenBank/DDBJ databases">
        <authorList>
            <person name="Evans L.H."/>
            <person name="Alamgir A."/>
            <person name="Owens N."/>
            <person name="Weber N.D."/>
            <person name="Virtaneva K."/>
            <person name="Barbian K."/>
            <person name="Babar A."/>
            <person name="Rosenke K."/>
        </authorList>
    </citation>
    <scope>NUCLEOTIDE SEQUENCE [LARGE SCALE GENOMIC DNA]</scope>
    <source>
        <strain evidence="1">NIES-2108</strain>
    </source>
</reference>
<organism evidence="1 2">
    <name type="scientific">Nostoc punctiforme NIES-2108</name>
    <dbReference type="NCBI Taxonomy" id="1356359"/>
    <lineage>
        <taxon>Bacteria</taxon>
        <taxon>Bacillati</taxon>
        <taxon>Cyanobacteriota</taxon>
        <taxon>Cyanophyceae</taxon>
        <taxon>Nostocales</taxon>
        <taxon>Nostocaceae</taxon>
        <taxon>Nostoc</taxon>
    </lineage>
</organism>
<proteinExistence type="predicted"/>
<evidence type="ECO:0000313" key="1">
    <source>
        <dbReference type="EMBL" id="RCJ40808.1"/>
    </source>
</evidence>
<sequence length="276" mass="31758">MTGMHPAAVEVPELTEEEQRDRLHLERKVERAFFEAGKALTELRDRRLYRSTHKTFEDYCRDRFGHSRQQSNYLIAAAGVYENLTTIGCQNVTNENLTTNGSQILPTSERQVRPMTKLEPQEQQEVWLTAVELAGGKVPTGRIVKDVVQRIMERTQVPNTYQISEVCQILVKDNPELRGKGGCWASVSAVNDFSCTVKMWDGEHTVGLQHLKYYEYLPAECEQMQVICDRISRVYSDSLEETVKSLLQSLGREHPSFLQRRRKSVRIGKTSVFIYQ</sequence>